<dbReference type="InterPro" id="IPR015914">
    <property type="entry name" value="PAPs_N"/>
</dbReference>
<feature type="domain" description="Calcineurin-like phosphoesterase" evidence="2">
    <location>
        <begin position="140"/>
        <end position="297"/>
    </location>
</feature>
<proteinExistence type="predicted"/>
<comment type="caution">
    <text evidence="5">The sequence shown here is derived from an EMBL/GenBank/DDBJ whole genome shotgun (WGS) entry which is preliminary data.</text>
</comment>
<gene>
    <name evidence="5" type="ORF">ACFQ1O_01300</name>
</gene>
<keyword evidence="1" id="KW-0732">Signal</keyword>
<feature type="domain" description="Secretion system C-terminal sorting" evidence="4">
    <location>
        <begin position="712"/>
        <end position="784"/>
    </location>
</feature>
<dbReference type="InterPro" id="IPR026444">
    <property type="entry name" value="Secre_tail"/>
</dbReference>
<accession>A0ABW3HYJ6</accession>
<reference evidence="6" key="1">
    <citation type="journal article" date="2019" name="Int. J. Syst. Evol. Microbiol.">
        <title>The Global Catalogue of Microorganisms (GCM) 10K type strain sequencing project: providing services to taxonomists for standard genome sequencing and annotation.</title>
        <authorList>
            <consortium name="The Broad Institute Genomics Platform"/>
            <consortium name="The Broad Institute Genome Sequencing Center for Infectious Disease"/>
            <person name="Wu L."/>
            <person name="Ma J."/>
        </authorList>
    </citation>
    <scope>NUCLEOTIDE SEQUENCE [LARGE SCALE GENOMIC DNA]</scope>
    <source>
        <strain evidence="6">CCUG 62114</strain>
    </source>
</reference>
<dbReference type="SUPFAM" id="SSF56300">
    <property type="entry name" value="Metallo-dependent phosphatases"/>
    <property type="match status" value="1"/>
</dbReference>
<evidence type="ECO:0000256" key="1">
    <source>
        <dbReference type="ARBA" id="ARBA00022729"/>
    </source>
</evidence>
<dbReference type="Gene3D" id="2.60.40.10">
    <property type="entry name" value="Immunoglobulins"/>
    <property type="match status" value="1"/>
</dbReference>
<dbReference type="InterPro" id="IPR013783">
    <property type="entry name" value="Ig-like_fold"/>
</dbReference>
<dbReference type="RefSeq" id="WP_377712506.1">
    <property type="nucleotide sequence ID" value="NZ_JBHTJM010000002.1"/>
</dbReference>
<organism evidence="5 6">
    <name type="scientific">Pseudofulvibacter geojedonensis</name>
    <dbReference type="NCBI Taxonomy" id="1123758"/>
    <lineage>
        <taxon>Bacteria</taxon>
        <taxon>Pseudomonadati</taxon>
        <taxon>Bacteroidota</taxon>
        <taxon>Flavobacteriia</taxon>
        <taxon>Flavobacteriales</taxon>
        <taxon>Flavobacteriaceae</taxon>
        <taxon>Pseudofulvibacter</taxon>
    </lineage>
</organism>
<dbReference type="SUPFAM" id="SSF49363">
    <property type="entry name" value="Purple acid phosphatase, N-terminal domain"/>
    <property type="match status" value="1"/>
</dbReference>
<dbReference type="Gene3D" id="3.60.21.10">
    <property type="match status" value="1"/>
</dbReference>
<dbReference type="Pfam" id="PF00149">
    <property type="entry name" value="Metallophos"/>
    <property type="match status" value="1"/>
</dbReference>
<dbReference type="Pfam" id="PF17957">
    <property type="entry name" value="Big_7"/>
    <property type="match status" value="1"/>
</dbReference>
<dbReference type="Proteomes" id="UP001596997">
    <property type="component" value="Unassembled WGS sequence"/>
</dbReference>
<evidence type="ECO:0000313" key="6">
    <source>
        <dbReference type="Proteomes" id="UP001596997"/>
    </source>
</evidence>
<protein>
    <submittedName>
        <fullName evidence="5">Fibronectin type III domain-containing protein</fullName>
    </submittedName>
</protein>
<dbReference type="PANTHER" id="PTHR45867:SF3">
    <property type="entry name" value="ACID PHOSPHATASE TYPE 7"/>
    <property type="match status" value="1"/>
</dbReference>
<dbReference type="Gene3D" id="2.60.40.380">
    <property type="entry name" value="Purple acid phosphatase-like, N-terminal"/>
    <property type="match status" value="1"/>
</dbReference>
<keyword evidence="6" id="KW-1185">Reference proteome</keyword>
<evidence type="ECO:0000313" key="5">
    <source>
        <dbReference type="EMBL" id="MFD0962635.1"/>
    </source>
</evidence>
<dbReference type="Pfam" id="PF18962">
    <property type="entry name" value="Por_Secre_tail"/>
    <property type="match status" value="1"/>
</dbReference>
<dbReference type="NCBIfam" id="TIGR04183">
    <property type="entry name" value="Por_Secre_tail"/>
    <property type="match status" value="1"/>
</dbReference>
<dbReference type="Pfam" id="PF16656">
    <property type="entry name" value="Pur_ac_phosph_N"/>
    <property type="match status" value="1"/>
</dbReference>
<evidence type="ECO:0000259" key="4">
    <source>
        <dbReference type="Pfam" id="PF18962"/>
    </source>
</evidence>
<dbReference type="PANTHER" id="PTHR45867">
    <property type="entry name" value="PURPLE ACID PHOSPHATASE"/>
    <property type="match status" value="1"/>
</dbReference>
<evidence type="ECO:0000259" key="3">
    <source>
        <dbReference type="Pfam" id="PF16656"/>
    </source>
</evidence>
<sequence length="787" mass="87863">MKKRILSILVLLISYLSFSSNDKYRLILTNSPSSTITIGWNQISGNNPIVYYGDTDLGVNWASYPSSKGVDRSVSHKGMNNRFVRLSDLSPNTVYYFVIKDSEGTSSRFWFKTAPNTNEKLSFIAGGDSRNNRTPRKNANKLVAKLKPHAVFFGGDMTNVNTSSEWQEWMDDWQYTIASDGRMFPIIPARGNHESSNADIYNLFDTSSTDVYYALTFGNNLIRSYTLNSEIAAGGSQGSWLSSDLSSNSDVVWKMAQYHKPMRPHESGKSEGNDEYNNWAQLFYDNGVRLVCESDSHTVKTTWPVKPCNSGANCSEGFERDDVNGSVYVGEGCWGAPLRANDDNKPWTRDSSSFNQFKLIFVDEYKIQIRTVVVDNADLVTDVDNNNVFNLPSNLNLWNPSNGSVIEIINQSLVATVPDVEYANLVNGQAIASGVTTPIDLNVLNTGSGIAAVDFHVNGNSIGIDTEAPYAVNYNFPSGRHKITVFAYNDNFSAYDEETIYVNVGNFSETVEIPISSGNDDVEEGIDDNGELYYDSSDLELAFDYTWTAFGTNQYIGLRFQNVIVPENAIITNAYIQFVAEDSQSNAVTLRIAAHNSGDSPKIVGDYGVSGMSRTATVDWNPAAWSTDEISTDTRTPSLSGMVQAIVNRNDWKYGNAMSFILWDKDNDNDRRKAYSYDNNPAKAAKLHIEYQFNGNTLKTEENEFLTENVKVYPIPFKDYLFVSIPSSIKQVDLGIYDLSGKLIYARKQYVANNKVVVNTQHLVKGNYYIRISDTKGNIISKLITRK</sequence>
<dbReference type="InterPro" id="IPR004843">
    <property type="entry name" value="Calcineurin-like_PHP"/>
</dbReference>
<name>A0ABW3HYJ6_9FLAO</name>
<dbReference type="InterPro" id="IPR029052">
    <property type="entry name" value="Metallo-depent_PP-like"/>
</dbReference>
<dbReference type="InterPro" id="IPR008963">
    <property type="entry name" value="Purple_acid_Pase-like_N"/>
</dbReference>
<dbReference type="EMBL" id="JBHTJM010000002">
    <property type="protein sequence ID" value="MFD0962635.1"/>
    <property type="molecule type" value="Genomic_DNA"/>
</dbReference>
<evidence type="ECO:0000259" key="2">
    <source>
        <dbReference type="Pfam" id="PF00149"/>
    </source>
</evidence>
<feature type="domain" description="Purple acid phosphatase N-terminal" evidence="3">
    <location>
        <begin position="24"/>
        <end position="113"/>
    </location>
</feature>